<dbReference type="Proteomes" id="UP000254808">
    <property type="component" value="Chromosome"/>
</dbReference>
<feature type="compositionally biased region" description="Low complexity" evidence="1">
    <location>
        <begin position="802"/>
        <end position="819"/>
    </location>
</feature>
<dbReference type="SUPFAM" id="SSF109604">
    <property type="entry name" value="HD-domain/PDEase-like"/>
    <property type="match status" value="1"/>
</dbReference>
<name>A0A345UP00_9BACT</name>
<dbReference type="Pfam" id="PF07698">
    <property type="entry name" value="7TM-7TMR_HD"/>
    <property type="match status" value="1"/>
</dbReference>
<dbReference type="PANTHER" id="PTHR36442">
    <property type="entry name" value="CYCLIC-DI-AMP PHOSPHODIESTERASE PGPH"/>
    <property type="match status" value="1"/>
</dbReference>
<dbReference type="KEGG" id="cprv:CYPRO_2965"/>
<evidence type="ECO:0000259" key="3">
    <source>
        <dbReference type="PROSITE" id="PS51831"/>
    </source>
</evidence>
<evidence type="ECO:0000313" key="5">
    <source>
        <dbReference type="Proteomes" id="UP000254808"/>
    </source>
</evidence>
<keyword evidence="2" id="KW-0472">Membrane</keyword>
<dbReference type="InterPro" id="IPR006674">
    <property type="entry name" value="HD_domain"/>
</dbReference>
<dbReference type="PROSITE" id="PS51831">
    <property type="entry name" value="HD"/>
    <property type="match status" value="1"/>
</dbReference>
<organism evidence="4 5">
    <name type="scientific">Cyclonatronum proteinivorum</name>
    <dbReference type="NCBI Taxonomy" id="1457365"/>
    <lineage>
        <taxon>Bacteria</taxon>
        <taxon>Pseudomonadati</taxon>
        <taxon>Balneolota</taxon>
        <taxon>Balneolia</taxon>
        <taxon>Balneolales</taxon>
        <taxon>Cyclonatronaceae</taxon>
        <taxon>Cyclonatronum</taxon>
    </lineage>
</organism>
<dbReference type="InterPro" id="IPR006675">
    <property type="entry name" value="HDIG_dom"/>
</dbReference>
<accession>A0A345UP00</accession>
<evidence type="ECO:0000256" key="2">
    <source>
        <dbReference type="SAM" id="Phobius"/>
    </source>
</evidence>
<evidence type="ECO:0000256" key="1">
    <source>
        <dbReference type="SAM" id="MobiDB-lite"/>
    </source>
</evidence>
<feature type="transmembrane region" description="Helical" evidence="2">
    <location>
        <begin position="447"/>
        <end position="467"/>
    </location>
</feature>
<keyword evidence="2" id="KW-1133">Transmembrane helix</keyword>
<proteinExistence type="predicted"/>
<dbReference type="EMBL" id="CP027806">
    <property type="protein sequence ID" value="AXJ02202.1"/>
    <property type="molecule type" value="Genomic_DNA"/>
</dbReference>
<feature type="transmembrane region" description="Helical" evidence="2">
    <location>
        <begin position="353"/>
        <end position="373"/>
    </location>
</feature>
<reference evidence="4 5" key="1">
    <citation type="submission" date="2018-03" db="EMBL/GenBank/DDBJ databases">
        <title>Phenotypic and genomic properties of Cyclonatronum proteinivorum gen. nov., sp. nov., a haloalkaliphilic bacteroidete from soda lakes possessing Na+-translocating rhodopsin.</title>
        <authorList>
            <person name="Toshchakov S.V."/>
            <person name="Korzhenkov A."/>
            <person name="Samarov N.I."/>
            <person name="Kublanov I.V."/>
            <person name="Muntyan M.S."/>
            <person name="Sorokin D.Y."/>
        </authorList>
    </citation>
    <scope>NUCLEOTIDE SEQUENCE [LARGE SCALE GENOMIC DNA]</scope>
    <source>
        <strain evidence="4 5">Omega</strain>
    </source>
</reference>
<feature type="transmembrane region" description="Helical" evidence="2">
    <location>
        <begin position="476"/>
        <end position="498"/>
    </location>
</feature>
<feature type="compositionally biased region" description="Polar residues" evidence="1">
    <location>
        <begin position="827"/>
        <end position="837"/>
    </location>
</feature>
<dbReference type="InterPro" id="IPR003607">
    <property type="entry name" value="HD/PDEase_dom"/>
</dbReference>
<keyword evidence="5" id="KW-1185">Reference proteome</keyword>
<gene>
    <name evidence="4" type="ORF">CYPRO_2965</name>
</gene>
<dbReference type="Gene3D" id="1.10.3210.10">
    <property type="entry name" value="Hypothetical protein af1432"/>
    <property type="match status" value="1"/>
</dbReference>
<dbReference type="NCBIfam" id="TIGR00277">
    <property type="entry name" value="HDIG"/>
    <property type="match status" value="1"/>
</dbReference>
<dbReference type="OrthoDB" id="9806952at2"/>
<feature type="transmembrane region" description="Helical" evidence="2">
    <location>
        <begin position="385"/>
        <end position="403"/>
    </location>
</feature>
<protein>
    <recommendedName>
        <fullName evidence="3">HD domain-containing protein</fullName>
    </recommendedName>
</protein>
<dbReference type="InterPro" id="IPR052722">
    <property type="entry name" value="PgpH_phosphodiesterase"/>
</dbReference>
<feature type="transmembrane region" description="Helical" evidence="2">
    <location>
        <begin position="510"/>
        <end position="531"/>
    </location>
</feature>
<evidence type="ECO:0000313" key="4">
    <source>
        <dbReference type="EMBL" id="AXJ02202.1"/>
    </source>
</evidence>
<sequence>MPSENNLFMTFLEKLGLQRKKPVSPKGLNDKARLEEEQLWRKNLLIKLGIAAGFLLLVLLLYPRDAVKEVSYQINEPWRQDDLTAPFDFSILKTEQEINAEIDEINRITAPVFHIDRSIPELVQTQMDSVMTNLMPVLEAYASWQQHEDRESDSAVADSISFHHSLSNSNHIFSEANMNFMLRQYLRIQRENSRQTFVGSDIVTRLQQLLTEVYRNGVIDIPKEDLNSTELSIRDTEQRTERFTSISSVRDMEELNEFVIFRLNRMFRDEAAAIAIQLYSAFIQPNLIFNETQTQLLIDEAIANISPTKGAVAAGQVIIRRGDLIDNERLNMLQSLEAARATRASNVEISLRTLGDVLLMIAILATFLFYLYLYRQPIFDSNSKFLLVFIALFLVVGASAFFIRLEGVSEYIIPLALAPLLLTIFFDSRVGIIAAISISLMTALMNGYNFEFLTATLVASSIGVYSVRDIRQRSQYFLNTPGIIFLSYAFVLLGFTLSRSGAWDVFGMNLLIIFVNVLLISILTYPLIFLFEKMFQLTTDVTLYELNDNNNSLLKELMFKATGSFQHSIQVANLTEAAASAIGANALLARVGALYHDIGKMEKPQYFVENQGGGVNPHDQLKPAMSAKIIRDHVKAGVRKAQRANLPPVIINFIESHHGNTIIQYFYAKALKEADSENEVHDNFFRYDGPLPSTKETGILLLADAIEAASRAMSDPTHKKLENLVNRLVDEKVKHGQLIDCPLTFRDITLIKEAFVKNLSAIYHSRIKYPGQDKKDNAVDADEKSAQSTSSKADDTDGGVKESSAAANQAEQSESGSKTSKGKETSADSSSPETEKG</sequence>
<dbReference type="PANTHER" id="PTHR36442:SF1">
    <property type="entry name" value="CYCLIC-DI-AMP PHOSPHODIESTERASE PGPH"/>
    <property type="match status" value="1"/>
</dbReference>
<dbReference type="Pfam" id="PF01966">
    <property type="entry name" value="HD"/>
    <property type="match status" value="1"/>
</dbReference>
<dbReference type="CDD" id="cd00077">
    <property type="entry name" value="HDc"/>
    <property type="match status" value="1"/>
</dbReference>
<keyword evidence="2" id="KW-0812">Transmembrane</keyword>
<feature type="compositionally biased region" description="Basic and acidic residues" evidence="1">
    <location>
        <begin position="771"/>
        <end position="785"/>
    </location>
</feature>
<dbReference type="SMART" id="SM00471">
    <property type="entry name" value="HDc"/>
    <property type="match status" value="1"/>
</dbReference>
<dbReference type="Pfam" id="PF07697">
    <property type="entry name" value="7TMR-HDED"/>
    <property type="match status" value="1"/>
</dbReference>
<dbReference type="InterPro" id="IPR011624">
    <property type="entry name" value="Metal-dep_PHydrolase_7TM_extra"/>
</dbReference>
<dbReference type="InterPro" id="IPR011621">
    <property type="entry name" value="Metal-dep_PHydrolase_7TM_intra"/>
</dbReference>
<feature type="region of interest" description="Disordered" evidence="1">
    <location>
        <begin position="771"/>
        <end position="837"/>
    </location>
</feature>
<dbReference type="AlphaFoldDB" id="A0A345UP00"/>
<feature type="transmembrane region" description="Helical" evidence="2">
    <location>
        <begin position="415"/>
        <end position="441"/>
    </location>
</feature>
<feature type="domain" description="HD" evidence="3">
    <location>
        <begin position="564"/>
        <end position="709"/>
    </location>
</feature>